<evidence type="ECO:0000256" key="4">
    <source>
        <dbReference type="ARBA" id="ARBA00023136"/>
    </source>
</evidence>
<dbReference type="InterPro" id="IPR052649">
    <property type="entry name" value="NCE102-like"/>
</dbReference>
<dbReference type="Pfam" id="PF01284">
    <property type="entry name" value="MARVEL"/>
    <property type="match status" value="1"/>
</dbReference>
<proteinExistence type="predicted"/>
<keyword evidence="4 5" id="KW-0472">Membrane</keyword>
<dbReference type="GO" id="GO:0005886">
    <property type="term" value="C:plasma membrane"/>
    <property type="evidence" value="ECO:0007669"/>
    <property type="project" value="TreeGrafter"/>
</dbReference>
<dbReference type="PANTHER" id="PTHR28165">
    <property type="entry name" value="NON-CLASSICAL EXPORT PROTEIN 2-RELATED"/>
    <property type="match status" value="1"/>
</dbReference>
<feature type="transmembrane region" description="Helical" evidence="5">
    <location>
        <begin position="12"/>
        <end position="33"/>
    </location>
</feature>
<protein>
    <recommendedName>
        <fullName evidence="6">MARVEL domain-containing protein</fullName>
    </recommendedName>
</protein>
<evidence type="ECO:0000256" key="3">
    <source>
        <dbReference type="ARBA" id="ARBA00022989"/>
    </source>
</evidence>
<evidence type="ECO:0000259" key="6">
    <source>
        <dbReference type="Pfam" id="PF01284"/>
    </source>
</evidence>
<keyword evidence="2 5" id="KW-0812">Transmembrane</keyword>
<feature type="transmembrane region" description="Helical" evidence="5">
    <location>
        <begin position="72"/>
        <end position="91"/>
    </location>
</feature>
<evidence type="ECO:0000256" key="5">
    <source>
        <dbReference type="SAM" id="Phobius"/>
    </source>
</evidence>
<dbReference type="EMBL" id="MG777481">
    <property type="protein sequence ID" value="AUW30890.1"/>
    <property type="molecule type" value="Genomic_DNA"/>
</dbReference>
<evidence type="ECO:0000256" key="1">
    <source>
        <dbReference type="ARBA" id="ARBA00004141"/>
    </source>
</evidence>
<dbReference type="PANTHER" id="PTHR28165:SF1">
    <property type="entry name" value="NON-CLASSICAL EXPORT PROTEIN 2-RELATED"/>
    <property type="match status" value="1"/>
</dbReference>
<feature type="transmembrane region" description="Helical" evidence="5">
    <location>
        <begin position="39"/>
        <end position="60"/>
    </location>
</feature>
<feature type="transmembrane region" description="Helical" evidence="5">
    <location>
        <begin position="144"/>
        <end position="164"/>
    </location>
</feature>
<feature type="domain" description="MARVEL" evidence="6">
    <location>
        <begin position="6"/>
        <end position="159"/>
    </location>
</feature>
<accession>A0A2K9YDJ1</accession>
<organism evidence="7">
    <name type="scientific">Cladonia uncialis subsp. uncialis</name>
    <dbReference type="NCBI Taxonomy" id="180999"/>
    <lineage>
        <taxon>Eukaryota</taxon>
        <taxon>Fungi</taxon>
        <taxon>Dikarya</taxon>
        <taxon>Ascomycota</taxon>
        <taxon>Pezizomycotina</taxon>
        <taxon>Lecanoromycetes</taxon>
        <taxon>OSLEUM clade</taxon>
        <taxon>Lecanoromycetidae</taxon>
        <taxon>Lecanorales</taxon>
        <taxon>Lecanorineae</taxon>
        <taxon>Cladoniaceae</taxon>
        <taxon>Cladonia</taxon>
    </lineage>
</organism>
<keyword evidence="3 5" id="KW-1133">Transmembrane helix</keyword>
<dbReference type="GO" id="GO:0072659">
    <property type="term" value="P:protein localization to plasma membrane"/>
    <property type="evidence" value="ECO:0007669"/>
    <property type="project" value="TreeGrafter"/>
</dbReference>
<sequence>MSAVVNFALRGLQVFFAIVILGLSGHLVASQAYGGAPSVTNYEVFLGIWLILVSIVGLVASRIEVLAGPIGVGLEALTILFTFAGGTAMAAKLGVHSCSCSAVNQSCPYLVDNVVINGGKDQHGAVDPNTNRVQRCREAQADTAFIWFAFATFCATFVLAFLSMRRGGLK</sequence>
<dbReference type="GO" id="GO:0032126">
    <property type="term" value="C:eisosome"/>
    <property type="evidence" value="ECO:0007669"/>
    <property type="project" value="TreeGrafter"/>
</dbReference>
<dbReference type="AlphaFoldDB" id="A0A2K9YDJ1"/>
<dbReference type="GO" id="GO:0070941">
    <property type="term" value="P:eisosome assembly"/>
    <property type="evidence" value="ECO:0007669"/>
    <property type="project" value="TreeGrafter"/>
</dbReference>
<reference evidence="7" key="1">
    <citation type="submission" date="2017-12" db="EMBL/GenBank/DDBJ databases">
        <title>Genome Sequencing Reveals a Rich Biosynthetic Potential.</title>
        <authorList>
            <person name="Bertrand R.L."/>
            <person name="Abdel-Hameed M.E."/>
            <person name="Sorensen J.L."/>
        </authorList>
    </citation>
    <scope>NUCLEOTIDE SEQUENCE</scope>
</reference>
<evidence type="ECO:0000313" key="7">
    <source>
        <dbReference type="EMBL" id="AUW30890.1"/>
    </source>
</evidence>
<comment type="subcellular location">
    <subcellularLocation>
        <location evidence="1">Membrane</location>
        <topology evidence="1">Multi-pass membrane protein</topology>
    </subcellularLocation>
</comment>
<name>A0A2K9YDJ1_CLAUC</name>
<dbReference type="InterPro" id="IPR008253">
    <property type="entry name" value="Marvel"/>
</dbReference>
<evidence type="ECO:0000256" key="2">
    <source>
        <dbReference type="ARBA" id="ARBA00022692"/>
    </source>
</evidence>